<feature type="region of interest" description="Disordered" evidence="1">
    <location>
        <begin position="1"/>
        <end position="72"/>
    </location>
</feature>
<keyword evidence="3" id="KW-1185">Reference proteome</keyword>
<gene>
    <name evidence="2" type="ORF">L211DRAFT_237103</name>
</gene>
<dbReference type="InParanoid" id="A0A3N4M0T3"/>
<proteinExistence type="predicted"/>
<name>A0A3N4M0T3_9PEZI</name>
<evidence type="ECO:0000256" key="1">
    <source>
        <dbReference type="SAM" id="MobiDB-lite"/>
    </source>
</evidence>
<dbReference type="EMBL" id="ML121528">
    <property type="protein sequence ID" value="RPB28776.1"/>
    <property type="molecule type" value="Genomic_DNA"/>
</dbReference>
<dbReference type="Proteomes" id="UP000267821">
    <property type="component" value="Unassembled WGS sequence"/>
</dbReference>
<organism evidence="2 3">
    <name type="scientific">Terfezia boudieri ATCC MYA-4762</name>
    <dbReference type="NCBI Taxonomy" id="1051890"/>
    <lineage>
        <taxon>Eukaryota</taxon>
        <taxon>Fungi</taxon>
        <taxon>Dikarya</taxon>
        <taxon>Ascomycota</taxon>
        <taxon>Pezizomycotina</taxon>
        <taxon>Pezizomycetes</taxon>
        <taxon>Pezizales</taxon>
        <taxon>Pezizaceae</taxon>
        <taxon>Terfezia</taxon>
    </lineage>
</organism>
<sequence>MDENKVSGNPAQYTGPQDTPTMPQTRSQTVQKASVHQKKDSDSKDTTPALLGHGNPSHYSGTHSSAEHSSTHGEVDLVGIITEFRDYMEKVQHRIGGQPHETRSKKLDTLGLLQLVGHITEIMQHRVISDLEDEEHRLEEKIYAMRLRVWNQGDPGLPETPNLNAYKSLINVPSFHITSVMLNFALPDVQWTTSLQWTMSNTWDAIWQMLPEDTDGILARMQENIYFEAFKPCDVPHLEIYLPWLIISATVFPIAFDFDHCTINFLGDDKIQQCVAHLQKHIIDNTNTTRAWNISYPSLSLIFLQLWFKILIEWQTEPRYSVRCSQC</sequence>
<feature type="compositionally biased region" description="Polar residues" evidence="1">
    <location>
        <begin position="1"/>
        <end position="34"/>
    </location>
</feature>
<accession>A0A3N4M0T3</accession>
<dbReference type="AlphaFoldDB" id="A0A3N4M0T3"/>
<evidence type="ECO:0000313" key="2">
    <source>
        <dbReference type="EMBL" id="RPB28776.1"/>
    </source>
</evidence>
<protein>
    <submittedName>
        <fullName evidence="2">Uncharacterized protein</fullName>
    </submittedName>
</protein>
<reference evidence="2 3" key="1">
    <citation type="journal article" date="2018" name="Nat. Ecol. Evol.">
        <title>Pezizomycetes genomes reveal the molecular basis of ectomycorrhizal truffle lifestyle.</title>
        <authorList>
            <person name="Murat C."/>
            <person name="Payen T."/>
            <person name="Noel B."/>
            <person name="Kuo A."/>
            <person name="Morin E."/>
            <person name="Chen J."/>
            <person name="Kohler A."/>
            <person name="Krizsan K."/>
            <person name="Balestrini R."/>
            <person name="Da Silva C."/>
            <person name="Montanini B."/>
            <person name="Hainaut M."/>
            <person name="Levati E."/>
            <person name="Barry K.W."/>
            <person name="Belfiori B."/>
            <person name="Cichocki N."/>
            <person name="Clum A."/>
            <person name="Dockter R.B."/>
            <person name="Fauchery L."/>
            <person name="Guy J."/>
            <person name="Iotti M."/>
            <person name="Le Tacon F."/>
            <person name="Lindquist E.A."/>
            <person name="Lipzen A."/>
            <person name="Malagnac F."/>
            <person name="Mello A."/>
            <person name="Molinier V."/>
            <person name="Miyauchi S."/>
            <person name="Poulain J."/>
            <person name="Riccioni C."/>
            <person name="Rubini A."/>
            <person name="Sitrit Y."/>
            <person name="Splivallo R."/>
            <person name="Traeger S."/>
            <person name="Wang M."/>
            <person name="Zifcakova L."/>
            <person name="Wipf D."/>
            <person name="Zambonelli A."/>
            <person name="Paolocci F."/>
            <person name="Nowrousian M."/>
            <person name="Ottonello S."/>
            <person name="Baldrian P."/>
            <person name="Spatafora J.W."/>
            <person name="Henrissat B."/>
            <person name="Nagy L.G."/>
            <person name="Aury J.M."/>
            <person name="Wincker P."/>
            <person name="Grigoriev I.V."/>
            <person name="Bonfante P."/>
            <person name="Martin F.M."/>
        </authorList>
    </citation>
    <scope>NUCLEOTIDE SEQUENCE [LARGE SCALE GENOMIC DNA]</scope>
    <source>
        <strain evidence="2 3">ATCC MYA-4762</strain>
    </source>
</reference>
<evidence type="ECO:0000313" key="3">
    <source>
        <dbReference type="Proteomes" id="UP000267821"/>
    </source>
</evidence>